<dbReference type="InterPro" id="IPR050472">
    <property type="entry name" value="Anth_synth/Amidotransfase"/>
</dbReference>
<dbReference type="Gene3D" id="3.50.30.20">
    <property type="entry name" value="Carbamoyl-phosphate synthase small subunit, N-terminal domain"/>
    <property type="match status" value="1"/>
</dbReference>
<keyword evidence="6" id="KW-0547">Nucleotide-binding</keyword>
<feature type="transmembrane region" description="Helical" evidence="13">
    <location>
        <begin position="369"/>
        <end position="391"/>
    </location>
</feature>
<evidence type="ECO:0000256" key="7">
    <source>
        <dbReference type="ARBA" id="ARBA00022840"/>
    </source>
</evidence>
<evidence type="ECO:0000256" key="5">
    <source>
        <dbReference type="ARBA" id="ARBA00022598"/>
    </source>
</evidence>
<reference evidence="15" key="1">
    <citation type="submission" date="2016-10" db="EMBL/GenBank/DDBJ databases">
        <authorList>
            <person name="de Groot N.N."/>
        </authorList>
    </citation>
    <scope>NUCLEOTIDE SEQUENCE</scope>
</reference>
<dbReference type="InterPro" id="IPR029062">
    <property type="entry name" value="Class_I_gatase-like"/>
</dbReference>
<keyword evidence="9" id="KW-0665">Pyrimidine biosynthesis</keyword>
<gene>
    <name evidence="15" type="ORF">MNB_SM-4-1479</name>
</gene>
<evidence type="ECO:0000256" key="6">
    <source>
        <dbReference type="ARBA" id="ARBA00022741"/>
    </source>
</evidence>
<dbReference type="HAMAP" id="MF_01209">
    <property type="entry name" value="CPSase_S_chain"/>
    <property type="match status" value="1"/>
</dbReference>
<dbReference type="SMART" id="SM01097">
    <property type="entry name" value="CPSase_sm_chain"/>
    <property type="match status" value="1"/>
</dbReference>
<keyword evidence="13" id="KW-1133">Transmembrane helix</keyword>
<evidence type="ECO:0000256" key="12">
    <source>
        <dbReference type="ARBA" id="ARBA00049285"/>
    </source>
</evidence>
<comment type="pathway">
    <text evidence="2">Amino-acid biosynthesis; L-arginine biosynthesis; carbamoyl phosphate from bicarbonate: step 1/1.</text>
</comment>
<comment type="catalytic activity">
    <reaction evidence="12">
        <text>L-glutamine + H2O = L-glutamate + NH4(+)</text>
        <dbReference type="Rhea" id="RHEA:15889"/>
        <dbReference type="ChEBI" id="CHEBI:15377"/>
        <dbReference type="ChEBI" id="CHEBI:28938"/>
        <dbReference type="ChEBI" id="CHEBI:29985"/>
        <dbReference type="ChEBI" id="CHEBI:58359"/>
    </reaction>
</comment>
<dbReference type="CDD" id="cd01744">
    <property type="entry name" value="GATase1_CPSase"/>
    <property type="match status" value="1"/>
</dbReference>
<evidence type="ECO:0000313" key="15">
    <source>
        <dbReference type="EMBL" id="SFV55124.1"/>
    </source>
</evidence>
<proteinExistence type="inferred from homology"/>
<accession>A0A1W1BNL6</accession>
<feature type="transmembrane region" description="Helical" evidence="13">
    <location>
        <begin position="473"/>
        <end position="490"/>
    </location>
</feature>
<dbReference type="GO" id="GO:0005524">
    <property type="term" value="F:ATP binding"/>
    <property type="evidence" value="ECO:0007669"/>
    <property type="project" value="UniProtKB-KW"/>
</dbReference>
<dbReference type="InterPro" id="IPR035686">
    <property type="entry name" value="CPSase_GATase1"/>
</dbReference>
<comment type="pathway">
    <text evidence="1">Pyrimidine metabolism; UMP biosynthesis via de novo pathway; (S)-dihydroorotate from bicarbonate: step 1/3.</text>
</comment>
<evidence type="ECO:0000256" key="11">
    <source>
        <dbReference type="ARBA" id="ARBA00048816"/>
    </source>
</evidence>
<evidence type="ECO:0000256" key="13">
    <source>
        <dbReference type="SAM" id="Phobius"/>
    </source>
</evidence>
<dbReference type="GO" id="GO:0006221">
    <property type="term" value="P:pyrimidine nucleotide biosynthetic process"/>
    <property type="evidence" value="ECO:0007669"/>
    <property type="project" value="UniProtKB-KW"/>
</dbReference>
<evidence type="ECO:0000256" key="9">
    <source>
        <dbReference type="ARBA" id="ARBA00022975"/>
    </source>
</evidence>
<comment type="catalytic activity">
    <reaction evidence="11">
        <text>hydrogencarbonate + L-glutamine + 2 ATP + H2O = carbamoyl phosphate + L-glutamate + 2 ADP + phosphate + 2 H(+)</text>
        <dbReference type="Rhea" id="RHEA:18633"/>
        <dbReference type="ChEBI" id="CHEBI:15377"/>
        <dbReference type="ChEBI" id="CHEBI:15378"/>
        <dbReference type="ChEBI" id="CHEBI:17544"/>
        <dbReference type="ChEBI" id="CHEBI:29985"/>
        <dbReference type="ChEBI" id="CHEBI:30616"/>
        <dbReference type="ChEBI" id="CHEBI:43474"/>
        <dbReference type="ChEBI" id="CHEBI:58228"/>
        <dbReference type="ChEBI" id="CHEBI:58359"/>
        <dbReference type="ChEBI" id="CHEBI:456216"/>
        <dbReference type="EC" id="6.3.5.5"/>
    </reaction>
</comment>
<dbReference type="EMBL" id="FPHF01000029">
    <property type="protein sequence ID" value="SFV55124.1"/>
    <property type="molecule type" value="Genomic_DNA"/>
</dbReference>
<dbReference type="SUPFAM" id="SSF52317">
    <property type="entry name" value="Class I glutamine amidotransferase-like"/>
    <property type="match status" value="1"/>
</dbReference>
<dbReference type="GO" id="GO:0006207">
    <property type="term" value="P:'de novo' pyrimidine nucleobase biosynthetic process"/>
    <property type="evidence" value="ECO:0007669"/>
    <property type="project" value="InterPro"/>
</dbReference>
<dbReference type="EC" id="6.3.5.5" evidence="4"/>
<dbReference type="PROSITE" id="PS51273">
    <property type="entry name" value="GATASE_TYPE_1"/>
    <property type="match status" value="1"/>
</dbReference>
<dbReference type="NCBIfam" id="NF009475">
    <property type="entry name" value="PRK12838.1"/>
    <property type="match status" value="1"/>
</dbReference>
<feature type="domain" description="Carbamoyl-phosphate synthase small subunit N-terminal" evidence="14">
    <location>
        <begin position="6"/>
        <end position="136"/>
    </location>
</feature>
<dbReference type="PRINTS" id="PR00099">
    <property type="entry name" value="CPSGATASE"/>
</dbReference>
<dbReference type="FunFam" id="3.50.30.20:FF:000001">
    <property type="entry name" value="Carbamoyl-phosphate synthase small chain"/>
    <property type="match status" value="1"/>
</dbReference>
<feature type="transmembrane region" description="Helical" evidence="13">
    <location>
        <begin position="450"/>
        <end position="467"/>
    </location>
</feature>
<dbReference type="Gene3D" id="3.40.50.880">
    <property type="match status" value="1"/>
</dbReference>
<evidence type="ECO:0000256" key="8">
    <source>
        <dbReference type="ARBA" id="ARBA00022962"/>
    </source>
</evidence>
<dbReference type="Pfam" id="PF00988">
    <property type="entry name" value="CPSase_sm_chain"/>
    <property type="match status" value="1"/>
</dbReference>
<comment type="similarity">
    <text evidence="3">Belongs to the CarA family.</text>
</comment>
<keyword evidence="13" id="KW-0472">Membrane</keyword>
<dbReference type="InterPro" id="IPR017926">
    <property type="entry name" value="GATASE"/>
</dbReference>
<dbReference type="GO" id="GO:0006541">
    <property type="term" value="P:glutamine metabolic process"/>
    <property type="evidence" value="ECO:0007669"/>
    <property type="project" value="InterPro"/>
</dbReference>
<evidence type="ECO:0000256" key="3">
    <source>
        <dbReference type="ARBA" id="ARBA00007800"/>
    </source>
</evidence>
<keyword evidence="5 15" id="KW-0436">Ligase</keyword>
<dbReference type="InterPro" id="IPR036480">
    <property type="entry name" value="CarbP_synth_ssu_N_sf"/>
</dbReference>
<dbReference type="NCBIfam" id="TIGR01368">
    <property type="entry name" value="CPSaseIIsmall"/>
    <property type="match status" value="1"/>
</dbReference>
<organism evidence="15">
    <name type="scientific">hydrothermal vent metagenome</name>
    <dbReference type="NCBI Taxonomy" id="652676"/>
    <lineage>
        <taxon>unclassified sequences</taxon>
        <taxon>metagenomes</taxon>
        <taxon>ecological metagenomes</taxon>
    </lineage>
</organism>
<evidence type="ECO:0000256" key="2">
    <source>
        <dbReference type="ARBA" id="ARBA00005077"/>
    </source>
</evidence>
<dbReference type="PANTHER" id="PTHR43418:SF7">
    <property type="entry name" value="CARBAMOYL-PHOSPHATE SYNTHASE SMALL CHAIN"/>
    <property type="match status" value="1"/>
</dbReference>
<dbReference type="PRINTS" id="PR00096">
    <property type="entry name" value="GATASE"/>
</dbReference>
<dbReference type="InterPro" id="IPR006274">
    <property type="entry name" value="CarbamoylP_synth_ssu"/>
</dbReference>
<dbReference type="AlphaFoldDB" id="A0A1W1BNL6"/>
<evidence type="ECO:0000256" key="4">
    <source>
        <dbReference type="ARBA" id="ARBA00012738"/>
    </source>
</evidence>
<name>A0A1W1BNL6_9ZZZZ</name>
<evidence type="ECO:0000259" key="14">
    <source>
        <dbReference type="SMART" id="SM01097"/>
    </source>
</evidence>
<dbReference type="GO" id="GO:0004088">
    <property type="term" value="F:carbamoyl-phosphate synthase (glutamine-hydrolyzing) activity"/>
    <property type="evidence" value="ECO:0007669"/>
    <property type="project" value="UniProtKB-EC"/>
</dbReference>
<dbReference type="PANTHER" id="PTHR43418">
    <property type="entry name" value="MULTIFUNCTIONAL TRYPTOPHAN BIOSYNTHESIS PROTEIN-RELATED"/>
    <property type="match status" value="1"/>
</dbReference>
<dbReference type="GO" id="GO:0004359">
    <property type="term" value="F:glutaminase activity"/>
    <property type="evidence" value="ECO:0007669"/>
    <property type="project" value="RHEA"/>
</dbReference>
<dbReference type="Pfam" id="PF00117">
    <property type="entry name" value="GATase"/>
    <property type="match status" value="1"/>
</dbReference>
<dbReference type="SUPFAM" id="SSF52021">
    <property type="entry name" value="Carbamoyl phosphate synthetase, small subunit N-terminal domain"/>
    <property type="match status" value="1"/>
</dbReference>
<keyword evidence="7" id="KW-0067">ATP-binding</keyword>
<evidence type="ECO:0000256" key="1">
    <source>
        <dbReference type="ARBA" id="ARBA00004812"/>
    </source>
</evidence>
<keyword evidence="8" id="KW-0315">Glutamine amidotransferase</keyword>
<protein>
    <recommendedName>
        <fullName evidence="4">carbamoyl-phosphate synthase (glutamine-hydrolyzing)</fullName>
        <ecNumber evidence="4">6.3.5.5</ecNumber>
    </recommendedName>
    <alternativeName>
        <fullName evidence="10">Arginine-specific carbamoyl phosphate synthetase, glutamine chain</fullName>
    </alternativeName>
</protein>
<evidence type="ECO:0000256" key="10">
    <source>
        <dbReference type="ARBA" id="ARBA00044340"/>
    </source>
</evidence>
<keyword evidence="13" id="KW-0812">Transmembrane</keyword>
<feature type="transmembrane region" description="Helical" evidence="13">
    <location>
        <begin position="403"/>
        <end position="423"/>
    </location>
</feature>
<dbReference type="InterPro" id="IPR002474">
    <property type="entry name" value="CarbamoylP_synth_ssu_N"/>
</dbReference>
<sequence>MSKPLKTVYIYLENGTYLEAKSFGADTTVVGEIVFNTSLTGYQEIMSDPSYAGQFVTFTMPEIGNVGVNMQDMESNTAHAKGMIVRKYQERYSNFRAEESLAAFLTKHNVMGICDLDTRYLTKMIRDEGAMMMIASTKINDKEELKKLLADAPRIEDVNYIEQVSTKKAYKHTQSTYNKMSGFEYEDAPKVKANVAVIDFGVKRNILNEIVSAGMGVEVIPNNFKADDLIAQYNNKTIDGVFLSNGPGDPLVLKKEQEQIKILIAAKIPIFAICLGHQLLSISHGYDTFKLKFGHHGGNHPVKNEKTGLVEITAQNHNYNVPDNIVEIAEVTHTNLFDNTIEGLKYKNEPIFSVQHQELVSTLEKRKSFILKLLALFASIALVFNLFFTLSPPNYFDGKYNMYFVYALIVYKIIELLIIYYILMHRHIRFLKKNSATNAFKAKLSKHTKLLLFLIIQGNTVFGVIAFKLSANVLFFLLFSCIALCALLLFKPKKLL</sequence>